<evidence type="ECO:0000259" key="8">
    <source>
        <dbReference type="Pfam" id="PF04138"/>
    </source>
</evidence>
<dbReference type="Proteomes" id="UP000184428">
    <property type="component" value="Unassembled WGS sequence"/>
</dbReference>
<evidence type="ECO:0000256" key="4">
    <source>
        <dbReference type="ARBA" id="ARBA00022989"/>
    </source>
</evidence>
<evidence type="ECO:0000313" key="10">
    <source>
        <dbReference type="Proteomes" id="UP000184428"/>
    </source>
</evidence>
<feature type="region of interest" description="Disordered" evidence="6">
    <location>
        <begin position="133"/>
        <end position="156"/>
    </location>
</feature>
<feature type="transmembrane region" description="Helical" evidence="7">
    <location>
        <begin position="100"/>
        <end position="122"/>
    </location>
</feature>
<comment type="similarity">
    <text evidence="2">Belongs to the GtrA family.</text>
</comment>
<evidence type="ECO:0000256" key="6">
    <source>
        <dbReference type="SAM" id="MobiDB-lite"/>
    </source>
</evidence>
<evidence type="ECO:0000256" key="1">
    <source>
        <dbReference type="ARBA" id="ARBA00004141"/>
    </source>
</evidence>
<evidence type="ECO:0000313" key="9">
    <source>
        <dbReference type="EMBL" id="SHN74068.1"/>
    </source>
</evidence>
<dbReference type="InterPro" id="IPR007267">
    <property type="entry name" value="GtrA_DPMS_TM"/>
</dbReference>
<comment type="subcellular location">
    <subcellularLocation>
        <location evidence="1">Membrane</location>
        <topology evidence="1">Multi-pass membrane protein</topology>
    </subcellularLocation>
</comment>
<feature type="transmembrane region" description="Helical" evidence="7">
    <location>
        <begin position="12"/>
        <end position="30"/>
    </location>
</feature>
<keyword evidence="4 7" id="KW-1133">Transmembrane helix</keyword>
<dbReference type="GO" id="GO:0000271">
    <property type="term" value="P:polysaccharide biosynthetic process"/>
    <property type="evidence" value="ECO:0007669"/>
    <property type="project" value="InterPro"/>
</dbReference>
<dbReference type="InterPro" id="IPR051401">
    <property type="entry name" value="GtrA_CellWall_Glycosyl"/>
</dbReference>
<dbReference type="GO" id="GO:0005886">
    <property type="term" value="C:plasma membrane"/>
    <property type="evidence" value="ECO:0007669"/>
    <property type="project" value="TreeGrafter"/>
</dbReference>
<dbReference type="PANTHER" id="PTHR38459:SF1">
    <property type="entry name" value="PROPHAGE BACTOPRENOL-LINKED GLUCOSE TRANSLOCASE HOMOLOG"/>
    <property type="match status" value="1"/>
</dbReference>
<protein>
    <submittedName>
        <fullName evidence="9">Putative flippase GtrA (Transmembrane translocase of bactoprenol-linked glucose)</fullName>
    </submittedName>
</protein>
<feature type="domain" description="GtrA/DPMS transmembrane" evidence="8">
    <location>
        <begin position="11"/>
        <end position="119"/>
    </location>
</feature>
<keyword evidence="5 7" id="KW-0472">Membrane</keyword>
<evidence type="ECO:0000256" key="5">
    <source>
        <dbReference type="ARBA" id="ARBA00023136"/>
    </source>
</evidence>
<feature type="transmembrane region" description="Helical" evidence="7">
    <location>
        <begin position="36"/>
        <end position="60"/>
    </location>
</feature>
<dbReference type="RefSeq" id="WP_072917843.1">
    <property type="nucleotide sequence ID" value="NZ_FRDM01000009.1"/>
</dbReference>
<evidence type="ECO:0000256" key="7">
    <source>
        <dbReference type="SAM" id="Phobius"/>
    </source>
</evidence>
<proteinExistence type="inferred from homology"/>
<organism evidence="9 10">
    <name type="scientific">Geodermatophilus obscurus</name>
    <dbReference type="NCBI Taxonomy" id="1861"/>
    <lineage>
        <taxon>Bacteria</taxon>
        <taxon>Bacillati</taxon>
        <taxon>Actinomycetota</taxon>
        <taxon>Actinomycetes</taxon>
        <taxon>Geodermatophilales</taxon>
        <taxon>Geodermatophilaceae</taxon>
        <taxon>Geodermatophilus</taxon>
    </lineage>
</organism>
<keyword evidence="3 7" id="KW-0812">Transmembrane</keyword>
<evidence type="ECO:0000256" key="3">
    <source>
        <dbReference type="ARBA" id="ARBA00022692"/>
    </source>
</evidence>
<dbReference type="PANTHER" id="PTHR38459">
    <property type="entry name" value="PROPHAGE BACTOPRENOL-LINKED GLUCOSE TRANSLOCASE HOMOLOG"/>
    <property type="match status" value="1"/>
</dbReference>
<evidence type="ECO:0000256" key="2">
    <source>
        <dbReference type="ARBA" id="ARBA00009399"/>
    </source>
</evidence>
<name>A0A1M7TTR0_9ACTN</name>
<sequence length="164" mass="17878">MSRERVAVFLRFVLVNVLNTGLYWGLYLLLLLVTPYLVANTLALVVAVLVAYLANARYAFGVAPSRGRLLRYLGANGTTILLRTAVVWVLVALLSLDEQLAPPVAVAVTMPAAFLLTGWAMAERLNRRPAPAAAAPAAAPRAPRQPSTDDQLSSRSWVLAQRRW</sequence>
<dbReference type="EMBL" id="FRDM01000009">
    <property type="protein sequence ID" value="SHN74068.1"/>
    <property type="molecule type" value="Genomic_DNA"/>
</dbReference>
<gene>
    <name evidence="9" type="ORF">SAMN05660350_02154</name>
</gene>
<feature type="compositionally biased region" description="Low complexity" evidence="6">
    <location>
        <begin position="133"/>
        <end position="144"/>
    </location>
</feature>
<feature type="transmembrane region" description="Helical" evidence="7">
    <location>
        <begin position="72"/>
        <end position="94"/>
    </location>
</feature>
<dbReference type="Pfam" id="PF04138">
    <property type="entry name" value="GtrA_DPMS_TM"/>
    <property type="match status" value="1"/>
</dbReference>
<dbReference type="AlphaFoldDB" id="A0A1M7TTR0"/>
<reference evidence="9 10" key="1">
    <citation type="submission" date="2016-12" db="EMBL/GenBank/DDBJ databases">
        <authorList>
            <person name="Song W.-J."/>
            <person name="Kurnit D.M."/>
        </authorList>
    </citation>
    <scope>NUCLEOTIDE SEQUENCE [LARGE SCALE GENOMIC DNA]</scope>
    <source>
        <strain evidence="9 10">DSM 43162</strain>
    </source>
</reference>
<feature type="compositionally biased region" description="Polar residues" evidence="6">
    <location>
        <begin position="145"/>
        <end position="156"/>
    </location>
</feature>
<accession>A0A1M7TTR0</accession>